<dbReference type="OrthoDB" id="594604at2"/>
<reference evidence="6 7" key="1">
    <citation type="submission" date="2018-03" db="EMBL/GenBank/DDBJ databases">
        <title>Genomic Encyclopedia of Archaeal and Bacterial Type Strains, Phase II (KMG-II): from individual species to whole genera.</title>
        <authorList>
            <person name="Goeker M."/>
        </authorList>
    </citation>
    <scope>NUCLEOTIDE SEQUENCE [LARGE SCALE GENOMIC DNA]</scope>
    <source>
        <strain evidence="6 7">DSM 27929</strain>
    </source>
</reference>
<dbReference type="Pfam" id="PF13305">
    <property type="entry name" value="TetR_C_33"/>
    <property type="match status" value="1"/>
</dbReference>
<keyword evidence="7" id="KW-1185">Reference proteome</keyword>
<evidence type="ECO:0000256" key="3">
    <source>
        <dbReference type="ARBA" id="ARBA00023163"/>
    </source>
</evidence>
<dbReference type="InterPro" id="IPR009057">
    <property type="entry name" value="Homeodomain-like_sf"/>
</dbReference>
<evidence type="ECO:0000259" key="5">
    <source>
        <dbReference type="PROSITE" id="PS50977"/>
    </source>
</evidence>
<evidence type="ECO:0000256" key="1">
    <source>
        <dbReference type="ARBA" id="ARBA00023015"/>
    </source>
</evidence>
<dbReference type="GO" id="GO:0003677">
    <property type="term" value="F:DNA binding"/>
    <property type="evidence" value="ECO:0007669"/>
    <property type="project" value="UniProtKB-UniRule"/>
</dbReference>
<proteinExistence type="predicted"/>
<keyword evidence="2 4" id="KW-0238">DNA-binding</keyword>
<dbReference type="Gene3D" id="1.10.357.10">
    <property type="entry name" value="Tetracycline Repressor, domain 2"/>
    <property type="match status" value="1"/>
</dbReference>
<feature type="domain" description="HTH tetR-type" evidence="5">
    <location>
        <begin position="12"/>
        <end position="72"/>
    </location>
</feature>
<dbReference type="AlphaFoldDB" id="A0A2T0WPK7"/>
<dbReference type="Pfam" id="PF00440">
    <property type="entry name" value="TetR_N"/>
    <property type="match status" value="1"/>
</dbReference>
<dbReference type="InterPro" id="IPR036271">
    <property type="entry name" value="Tet_transcr_reg_TetR-rel_C_sf"/>
</dbReference>
<accession>A0A2T0WPK7</accession>
<feature type="DNA-binding region" description="H-T-H motif" evidence="4">
    <location>
        <begin position="35"/>
        <end position="54"/>
    </location>
</feature>
<protein>
    <submittedName>
        <fullName evidence="6">AcrR family transcriptional regulator</fullName>
    </submittedName>
</protein>
<keyword evidence="1" id="KW-0805">Transcription regulation</keyword>
<dbReference type="PRINTS" id="PR00455">
    <property type="entry name" value="HTHTETR"/>
</dbReference>
<dbReference type="PANTHER" id="PTHR43479">
    <property type="entry name" value="ACREF/ENVCD OPERON REPRESSOR-RELATED"/>
    <property type="match status" value="1"/>
</dbReference>
<dbReference type="SUPFAM" id="SSF48498">
    <property type="entry name" value="Tetracyclin repressor-like, C-terminal domain"/>
    <property type="match status" value="1"/>
</dbReference>
<evidence type="ECO:0000256" key="4">
    <source>
        <dbReference type="PROSITE-ProRule" id="PRU00335"/>
    </source>
</evidence>
<evidence type="ECO:0000256" key="2">
    <source>
        <dbReference type="ARBA" id="ARBA00023125"/>
    </source>
</evidence>
<sequence>MGTAERKAKEKEELKALILGAAKKLFAEKGIEETTIRSIAKEIEYSVGTVYVYYKDKTEILHDLHQQGFAQLGGEFRALFHVSDPMERLKALGRIYMKFALENTQMYDLMFNMKAPMDFIKANEEHHWKEGNATFDALRKTVQECMDQGYFNGHQLEPLSFAIWGSVHGMCSLYIRDRVKAATGQEPDPLMNKAFEDLMLMFSKK</sequence>
<organism evidence="6 7">
    <name type="scientific">Mongoliibacter ruber</name>
    <dbReference type="NCBI Taxonomy" id="1750599"/>
    <lineage>
        <taxon>Bacteria</taxon>
        <taxon>Pseudomonadati</taxon>
        <taxon>Bacteroidota</taxon>
        <taxon>Cytophagia</taxon>
        <taxon>Cytophagales</taxon>
        <taxon>Cyclobacteriaceae</taxon>
        <taxon>Mongoliibacter</taxon>
    </lineage>
</organism>
<name>A0A2T0WPK7_9BACT</name>
<evidence type="ECO:0000313" key="7">
    <source>
        <dbReference type="Proteomes" id="UP000238157"/>
    </source>
</evidence>
<keyword evidence="3" id="KW-0804">Transcription</keyword>
<dbReference type="PANTHER" id="PTHR43479:SF11">
    <property type="entry name" value="ACREF_ENVCD OPERON REPRESSOR-RELATED"/>
    <property type="match status" value="1"/>
</dbReference>
<dbReference type="InterPro" id="IPR001647">
    <property type="entry name" value="HTH_TetR"/>
</dbReference>
<evidence type="ECO:0000313" key="6">
    <source>
        <dbReference type="EMBL" id="PRY88620.1"/>
    </source>
</evidence>
<gene>
    <name evidence="6" type="ORF">CLW00_104271</name>
</gene>
<dbReference type="SUPFAM" id="SSF46689">
    <property type="entry name" value="Homeodomain-like"/>
    <property type="match status" value="1"/>
</dbReference>
<comment type="caution">
    <text evidence="6">The sequence shown here is derived from an EMBL/GenBank/DDBJ whole genome shotgun (WGS) entry which is preliminary data.</text>
</comment>
<dbReference type="PROSITE" id="PS50977">
    <property type="entry name" value="HTH_TETR_2"/>
    <property type="match status" value="1"/>
</dbReference>
<dbReference type="Proteomes" id="UP000238157">
    <property type="component" value="Unassembled WGS sequence"/>
</dbReference>
<dbReference type="InterPro" id="IPR050624">
    <property type="entry name" value="HTH-type_Tx_Regulator"/>
</dbReference>
<dbReference type="RefSeq" id="WP_106133337.1">
    <property type="nucleotide sequence ID" value="NZ_PVTR01000004.1"/>
</dbReference>
<dbReference type="EMBL" id="PVTR01000004">
    <property type="protein sequence ID" value="PRY88620.1"/>
    <property type="molecule type" value="Genomic_DNA"/>
</dbReference>
<dbReference type="InterPro" id="IPR025996">
    <property type="entry name" value="MT1864/Rv1816-like_C"/>
</dbReference>